<dbReference type="RefSeq" id="WP_145812488.1">
    <property type="nucleotide sequence ID" value="NZ_VIVK01000001.1"/>
</dbReference>
<evidence type="ECO:0000313" key="2">
    <source>
        <dbReference type="EMBL" id="TWD84821.1"/>
    </source>
</evidence>
<proteinExistence type="predicted"/>
<sequence length="132" mass="13929">MRRRSTIAAAVLVLAVALGLVALSLPAQDGQDEDYCTGLQSYYTALQSFAGPTDTAALDQLVDQADNLSESAPEELRDDWRVLADYLGLLRSADGDPQKLAQLRPADPEAVTEAGRAIDAHGQQQCGAGATT</sequence>
<dbReference type="OrthoDB" id="3830992at2"/>
<dbReference type="EMBL" id="VIVK01000001">
    <property type="protein sequence ID" value="TWD84821.1"/>
    <property type="molecule type" value="Genomic_DNA"/>
</dbReference>
<reference evidence="2 3" key="1">
    <citation type="submission" date="2019-06" db="EMBL/GenBank/DDBJ databases">
        <title>Sequencing the genomes of 1000 actinobacteria strains.</title>
        <authorList>
            <person name="Klenk H.-P."/>
        </authorList>
    </citation>
    <scope>NUCLEOTIDE SEQUENCE [LARGE SCALE GENOMIC DNA]</scope>
    <source>
        <strain evidence="2 3">DSM 24683</strain>
    </source>
</reference>
<dbReference type="Proteomes" id="UP000318380">
    <property type="component" value="Unassembled WGS sequence"/>
</dbReference>
<comment type="caution">
    <text evidence="2">The sequence shown here is derived from an EMBL/GenBank/DDBJ whole genome shotgun (WGS) entry which is preliminary data.</text>
</comment>
<evidence type="ECO:0008006" key="4">
    <source>
        <dbReference type="Google" id="ProtNLM"/>
    </source>
</evidence>
<feature type="signal peptide" evidence="1">
    <location>
        <begin position="1"/>
        <end position="27"/>
    </location>
</feature>
<gene>
    <name evidence="2" type="ORF">FB561_6017</name>
</gene>
<keyword evidence="3" id="KW-1185">Reference proteome</keyword>
<feature type="chain" id="PRO_5021922447" description="Hemophore-related protein" evidence="1">
    <location>
        <begin position="28"/>
        <end position="132"/>
    </location>
</feature>
<name>A0A561C0X5_9ACTN</name>
<keyword evidence="1" id="KW-0732">Signal</keyword>
<evidence type="ECO:0000256" key="1">
    <source>
        <dbReference type="SAM" id="SignalP"/>
    </source>
</evidence>
<protein>
    <recommendedName>
        <fullName evidence="4">Hemophore-related protein</fullName>
    </recommendedName>
</protein>
<organism evidence="2 3">
    <name type="scientific">Kribbella amoyensis</name>
    <dbReference type="NCBI Taxonomy" id="996641"/>
    <lineage>
        <taxon>Bacteria</taxon>
        <taxon>Bacillati</taxon>
        <taxon>Actinomycetota</taxon>
        <taxon>Actinomycetes</taxon>
        <taxon>Propionibacteriales</taxon>
        <taxon>Kribbellaceae</taxon>
        <taxon>Kribbella</taxon>
    </lineage>
</organism>
<dbReference type="AlphaFoldDB" id="A0A561C0X5"/>
<evidence type="ECO:0000313" key="3">
    <source>
        <dbReference type="Proteomes" id="UP000318380"/>
    </source>
</evidence>
<accession>A0A561C0X5</accession>